<keyword evidence="2 4" id="KW-0689">Ribosomal protein</keyword>
<organism evidence="5 6">
    <name type="scientific">Lutibacter oricola</name>
    <dbReference type="NCBI Taxonomy" id="762486"/>
    <lineage>
        <taxon>Bacteria</taxon>
        <taxon>Pseudomonadati</taxon>
        <taxon>Bacteroidota</taxon>
        <taxon>Flavobacteriia</taxon>
        <taxon>Flavobacteriales</taxon>
        <taxon>Flavobacteriaceae</taxon>
        <taxon>Lutibacter</taxon>
    </lineage>
</organism>
<dbReference type="Proteomes" id="UP000199595">
    <property type="component" value="Unassembled WGS sequence"/>
</dbReference>
<dbReference type="InterPro" id="IPR013025">
    <property type="entry name" value="Ribosomal_uL23-like"/>
</dbReference>
<keyword evidence="4" id="KW-0699">rRNA-binding</keyword>
<reference evidence="5 6" key="1">
    <citation type="submission" date="2016-10" db="EMBL/GenBank/DDBJ databases">
        <authorList>
            <person name="de Groot N.N."/>
        </authorList>
    </citation>
    <scope>NUCLEOTIDE SEQUENCE [LARGE SCALE GENOMIC DNA]</scope>
    <source>
        <strain evidence="5 6">DSM 24956</strain>
    </source>
</reference>
<dbReference type="OrthoDB" id="9797862at2"/>
<gene>
    <name evidence="4" type="primary">rplW</name>
    <name evidence="5" type="ORF">SAMN05444411_103128</name>
</gene>
<dbReference type="InterPro" id="IPR012678">
    <property type="entry name" value="Ribosomal_uL23/eL15/eS24_sf"/>
</dbReference>
<proteinExistence type="inferred from homology"/>
<dbReference type="GO" id="GO:1990904">
    <property type="term" value="C:ribonucleoprotein complex"/>
    <property type="evidence" value="ECO:0007669"/>
    <property type="project" value="UniProtKB-KW"/>
</dbReference>
<dbReference type="HAMAP" id="MF_01369_B">
    <property type="entry name" value="Ribosomal_uL23_B"/>
    <property type="match status" value="1"/>
</dbReference>
<dbReference type="NCBIfam" id="NF004363">
    <property type="entry name" value="PRK05738.2-4"/>
    <property type="match status" value="1"/>
</dbReference>
<evidence type="ECO:0000256" key="4">
    <source>
        <dbReference type="HAMAP-Rule" id="MF_01369"/>
    </source>
</evidence>
<evidence type="ECO:0000256" key="3">
    <source>
        <dbReference type="ARBA" id="ARBA00023274"/>
    </source>
</evidence>
<dbReference type="EMBL" id="FNNJ01000003">
    <property type="protein sequence ID" value="SDX11556.1"/>
    <property type="molecule type" value="Genomic_DNA"/>
</dbReference>
<keyword evidence="3 4" id="KW-0687">Ribonucleoprotein</keyword>
<accession>A0A1H2Z2F9</accession>
<evidence type="ECO:0000256" key="1">
    <source>
        <dbReference type="ARBA" id="ARBA00006700"/>
    </source>
</evidence>
<comment type="similarity">
    <text evidence="1 4">Belongs to the universal ribosomal protein uL23 family.</text>
</comment>
<dbReference type="GO" id="GO:0019843">
    <property type="term" value="F:rRNA binding"/>
    <property type="evidence" value="ECO:0007669"/>
    <property type="project" value="UniProtKB-UniRule"/>
</dbReference>
<dbReference type="STRING" id="762486.SAMN05444411_103128"/>
<dbReference type="GO" id="GO:0005840">
    <property type="term" value="C:ribosome"/>
    <property type="evidence" value="ECO:0007669"/>
    <property type="project" value="UniProtKB-KW"/>
</dbReference>
<name>A0A1H2Z2F9_9FLAO</name>
<evidence type="ECO:0000256" key="2">
    <source>
        <dbReference type="ARBA" id="ARBA00022980"/>
    </source>
</evidence>
<evidence type="ECO:0000313" key="6">
    <source>
        <dbReference type="Proteomes" id="UP000199595"/>
    </source>
</evidence>
<sequence length="96" mass="10880">MSILIKPIITEKATNDSELFNRYAFVVDKKANKVEIKNAVEQAYGVTIENVRTMNYPVQRNTKYTKSGIVQAMKGAYKKAIVQLAEGENIDFYSNI</sequence>
<dbReference type="GO" id="GO:0003735">
    <property type="term" value="F:structural constituent of ribosome"/>
    <property type="evidence" value="ECO:0007669"/>
    <property type="project" value="InterPro"/>
</dbReference>
<dbReference type="SUPFAM" id="SSF54189">
    <property type="entry name" value="Ribosomal proteins S24e, L23 and L15e"/>
    <property type="match status" value="1"/>
</dbReference>
<dbReference type="GO" id="GO:0006412">
    <property type="term" value="P:translation"/>
    <property type="evidence" value="ECO:0007669"/>
    <property type="project" value="UniProtKB-UniRule"/>
</dbReference>
<comment type="subunit">
    <text evidence="4">Part of the 50S ribosomal subunit. Contacts protein L29, and trigger factor when it is bound to the ribosome.</text>
</comment>
<dbReference type="Gene3D" id="3.30.70.330">
    <property type="match status" value="1"/>
</dbReference>
<dbReference type="RefSeq" id="WP_090122269.1">
    <property type="nucleotide sequence ID" value="NZ_FNNJ01000003.1"/>
</dbReference>
<dbReference type="InterPro" id="IPR012677">
    <property type="entry name" value="Nucleotide-bd_a/b_plait_sf"/>
</dbReference>
<protein>
    <recommendedName>
        <fullName evidence="4">Large ribosomal subunit protein uL23</fullName>
    </recommendedName>
</protein>
<comment type="function">
    <text evidence="4">One of the early assembly proteins it binds 23S rRNA. One of the proteins that surrounds the polypeptide exit tunnel on the outside of the ribosome. Forms the main docking site for trigger factor binding to the ribosome.</text>
</comment>
<keyword evidence="4" id="KW-0694">RNA-binding</keyword>
<evidence type="ECO:0000313" key="5">
    <source>
        <dbReference type="EMBL" id="SDX11556.1"/>
    </source>
</evidence>
<dbReference type="Pfam" id="PF00276">
    <property type="entry name" value="Ribosomal_L23"/>
    <property type="match status" value="1"/>
</dbReference>
<dbReference type="AlphaFoldDB" id="A0A1H2Z2F9"/>
<keyword evidence="6" id="KW-1185">Reference proteome</keyword>
<dbReference type="PANTHER" id="PTHR11620">
    <property type="entry name" value="60S RIBOSOMAL PROTEIN L23A"/>
    <property type="match status" value="1"/>
</dbReference>